<feature type="non-terminal residue" evidence="8">
    <location>
        <position position="1"/>
    </location>
</feature>
<dbReference type="InterPro" id="IPR003598">
    <property type="entry name" value="Ig_sub2"/>
</dbReference>
<dbReference type="OrthoDB" id="5969272at2759"/>
<name>A0A8J2Q4S9_9BILA</name>
<feature type="domain" description="Ig-like" evidence="7">
    <location>
        <begin position="1261"/>
        <end position="1356"/>
    </location>
</feature>
<feature type="domain" description="Ig-like" evidence="7">
    <location>
        <begin position="5574"/>
        <end position="5664"/>
    </location>
</feature>
<feature type="region of interest" description="Disordered" evidence="6">
    <location>
        <begin position="2681"/>
        <end position="2711"/>
    </location>
</feature>
<feature type="domain" description="Ig-like" evidence="7">
    <location>
        <begin position="4027"/>
        <end position="4118"/>
    </location>
</feature>
<keyword evidence="5" id="KW-0393">Immunoglobulin domain</keyword>
<dbReference type="GO" id="GO:0045989">
    <property type="term" value="P:positive regulation of striated muscle contraction"/>
    <property type="evidence" value="ECO:0007669"/>
    <property type="project" value="UniProtKB-ARBA"/>
</dbReference>
<evidence type="ECO:0000313" key="9">
    <source>
        <dbReference type="Proteomes" id="UP000746747"/>
    </source>
</evidence>
<feature type="region of interest" description="Disordered" evidence="6">
    <location>
        <begin position="3577"/>
        <end position="3596"/>
    </location>
</feature>
<reference evidence="8" key="1">
    <citation type="submission" date="2021-09" db="EMBL/GenBank/DDBJ databases">
        <authorList>
            <consortium name="Pathogen Informatics"/>
        </authorList>
    </citation>
    <scope>NUCLEOTIDE SEQUENCE</scope>
</reference>
<dbReference type="GO" id="GO:0005886">
    <property type="term" value="C:plasma membrane"/>
    <property type="evidence" value="ECO:0007669"/>
    <property type="project" value="TreeGrafter"/>
</dbReference>
<feature type="domain" description="Ig-like" evidence="7">
    <location>
        <begin position="2181"/>
        <end position="2264"/>
    </location>
</feature>
<dbReference type="InterPro" id="IPR007110">
    <property type="entry name" value="Ig-like_dom"/>
</dbReference>
<dbReference type="Proteomes" id="UP000746747">
    <property type="component" value="Unassembled WGS sequence"/>
</dbReference>
<feature type="compositionally biased region" description="Polar residues" evidence="6">
    <location>
        <begin position="2743"/>
        <end position="2760"/>
    </location>
</feature>
<dbReference type="GO" id="GO:0040017">
    <property type="term" value="P:positive regulation of locomotion"/>
    <property type="evidence" value="ECO:0007669"/>
    <property type="project" value="UniProtKB-ARBA"/>
</dbReference>
<organism evidence="8 9">
    <name type="scientific">Cercopithifilaria johnstoni</name>
    <dbReference type="NCBI Taxonomy" id="2874296"/>
    <lineage>
        <taxon>Eukaryota</taxon>
        <taxon>Metazoa</taxon>
        <taxon>Ecdysozoa</taxon>
        <taxon>Nematoda</taxon>
        <taxon>Chromadorea</taxon>
        <taxon>Rhabditida</taxon>
        <taxon>Spirurina</taxon>
        <taxon>Spiruromorpha</taxon>
        <taxon>Filarioidea</taxon>
        <taxon>Onchocercidae</taxon>
        <taxon>Cercopithifilaria</taxon>
    </lineage>
</organism>
<feature type="domain" description="Ig-like" evidence="7">
    <location>
        <begin position="107"/>
        <end position="193"/>
    </location>
</feature>
<dbReference type="Gene3D" id="2.60.40.10">
    <property type="entry name" value="Immunoglobulins"/>
    <property type="match status" value="18"/>
</dbReference>
<dbReference type="CDD" id="cd00096">
    <property type="entry name" value="Ig"/>
    <property type="match status" value="4"/>
</dbReference>
<evidence type="ECO:0000256" key="5">
    <source>
        <dbReference type="ARBA" id="ARBA00023319"/>
    </source>
</evidence>
<dbReference type="InterPro" id="IPR036179">
    <property type="entry name" value="Ig-like_dom_sf"/>
</dbReference>
<evidence type="ECO:0000256" key="2">
    <source>
        <dbReference type="ARBA" id="ARBA00022490"/>
    </source>
</evidence>
<dbReference type="Pfam" id="PF07679">
    <property type="entry name" value="I-set"/>
    <property type="match status" value="13"/>
</dbReference>
<dbReference type="GO" id="GO:0060298">
    <property type="term" value="P:positive regulation of sarcomere organization"/>
    <property type="evidence" value="ECO:0007669"/>
    <property type="project" value="UniProtKB-ARBA"/>
</dbReference>
<feature type="compositionally biased region" description="Low complexity" evidence="6">
    <location>
        <begin position="410"/>
        <end position="420"/>
    </location>
</feature>
<feature type="domain" description="Ig-like" evidence="7">
    <location>
        <begin position="788"/>
        <end position="876"/>
    </location>
</feature>
<feature type="domain" description="Ig-like" evidence="7">
    <location>
        <begin position="4248"/>
        <end position="4332"/>
    </location>
</feature>
<keyword evidence="9" id="KW-1185">Reference proteome</keyword>
<evidence type="ECO:0000256" key="4">
    <source>
        <dbReference type="ARBA" id="ARBA00023157"/>
    </source>
</evidence>
<feature type="domain" description="Ig-like" evidence="7">
    <location>
        <begin position="5466"/>
        <end position="5552"/>
    </location>
</feature>
<dbReference type="SUPFAM" id="SSF48726">
    <property type="entry name" value="Immunoglobulin"/>
    <property type="match status" value="18"/>
</dbReference>
<keyword evidence="2" id="KW-0963">Cytoplasm</keyword>
<accession>A0A8J2Q4S9</accession>
<feature type="region of interest" description="Disordered" evidence="6">
    <location>
        <begin position="3289"/>
        <end position="3326"/>
    </location>
</feature>
<feature type="region of interest" description="Disordered" evidence="6">
    <location>
        <begin position="406"/>
        <end position="431"/>
    </location>
</feature>
<dbReference type="EMBL" id="CAKAEH010000890">
    <property type="protein sequence ID" value="CAG9532188.1"/>
    <property type="molecule type" value="Genomic_DNA"/>
</dbReference>
<dbReference type="GO" id="GO:0019899">
    <property type="term" value="F:enzyme binding"/>
    <property type="evidence" value="ECO:0007669"/>
    <property type="project" value="UniProtKB-ARBA"/>
</dbReference>
<dbReference type="InterPro" id="IPR003599">
    <property type="entry name" value="Ig_sub"/>
</dbReference>
<feature type="compositionally biased region" description="Polar residues" evidence="6">
    <location>
        <begin position="2681"/>
        <end position="2710"/>
    </location>
</feature>
<comment type="caution">
    <text evidence="8">The sequence shown here is derived from an EMBL/GenBank/DDBJ whole genome shotgun (WGS) entry which is preliminary data.</text>
</comment>
<feature type="domain" description="Ig-like" evidence="7">
    <location>
        <begin position="5713"/>
        <end position="5800"/>
    </location>
</feature>
<evidence type="ECO:0000313" key="8">
    <source>
        <dbReference type="EMBL" id="CAG9532188.1"/>
    </source>
</evidence>
<feature type="domain" description="Ig-like" evidence="7">
    <location>
        <begin position="3955"/>
        <end position="4023"/>
    </location>
</feature>
<dbReference type="PANTHER" id="PTHR45080:SF8">
    <property type="entry name" value="IG-LIKE DOMAIN-CONTAINING PROTEIN"/>
    <property type="match status" value="1"/>
</dbReference>
<feature type="domain" description="Ig-like" evidence="7">
    <location>
        <begin position="4140"/>
        <end position="4235"/>
    </location>
</feature>
<evidence type="ECO:0000256" key="6">
    <source>
        <dbReference type="SAM" id="MobiDB-lite"/>
    </source>
</evidence>
<keyword evidence="4" id="KW-1015">Disulfide bond</keyword>
<dbReference type="SMART" id="SM00409">
    <property type="entry name" value="IG"/>
    <property type="match status" value="16"/>
</dbReference>
<feature type="region of interest" description="Disordered" evidence="6">
    <location>
        <begin position="2737"/>
        <end position="2770"/>
    </location>
</feature>
<keyword evidence="3" id="KW-0732">Signal</keyword>
<feature type="domain" description="Ig-like" evidence="7">
    <location>
        <begin position="1592"/>
        <end position="1676"/>
    </location>
</feature>
<evidence type="ECO:0000259" key="7">
    <source>
        <dbReference type="PROSITE" id="PS50835"/>
    </source>
</evidence>
<proteinExistence type="predicted"/>
<dbReference type="FunFam" id="2.60.40.10:FF:000107">
    <property type="entry name" value="Myosin, light chain kinase a"/>
    <property type="match status" value="2"/>
</dbReference>
<dbReference type="InterPro" id="IPR013098">
    <property type="entry name" value="Ig_I-set"/>
</dbReference>
<gene>
    <name evidence="8" type="ORF">CJOHNSTONI_LOCUS2521</name>
</gene>
<dbReference type="SMART" id="SM00408">
    <property type="entry name" value="IGc2"/>
    <property type="match status" value="9"/>
</dbReference>
<dbReference type="GO" id="GO:0031672">
    <property type="term" value="C:A band"/>
    <property type="evidence" value="ECO:0007669"/>
    <property type="project" value="UniProtKB-ARBA"/>
</dbReference>
<dbReference type="InterPro" id="IPR050958">
    <property type="entry name" value="Cell_Adh-Cytoskel_Orgn"/>
</dbReference>
<feature type="domain" description="Ig-like" evidence="7">
    <location>
        <begin position="1385"/>
        <end position="1471"/>
    </location>
</feature>
<evidence type="ECO:0000256" key="3">
    <source>
        <dbReference type="ARBA" id="ARBA00022729"/>
    </source>
</evidence>
<sequence length="7242" mass="823230">MDEREKSHNKITSNSEDSIKMEETTDENWTNVKTIYQNGPTANSSILDKNDKDAVISYSTNREKVYHGNAGTIEEIHVLESSGRTTRDFAEEHWSSKIKSYVMPQPPKFVQVIKAFRVLATDTLTLVVEVQSDPPAIFEWFCNDRPVQQNRRKFKARHGINITTLTVEGPEQGVYKCTARNPVGISTTYGYITVNAPQPHKTLLEQTHEVNEEMKMEIVDKENIQIPIDIPPKFIHQIPNLTLRPGSEALIDVEVQASPAAKFTWYVNGIQFRDTIGQIEVYYPMNNRCIARFPIPQKGEYKVIAENRAGKAYSIGHIDIKNEITYHQTQLPPLPSDHMYYNSCNSESEHREKSLLQGRGRASSVNRMVDYYEESSYYQRSTSLPRQIDYPYEIKKTTEIIRKCEDDSNQLQQQQQQQQKEQQDHEQQYLSSRNLVEMEDEQLRAMKHRRYSETKQYLLPQKPVFTSKLPIDVAVSPGEDLVLNVDFKAIPRADVKWNVNGFELKDSKKVTIINEENHSTLICRPPVRYGRYNVTMRNEYGMSNQTTRVHYGEEKQYEEVKESHLLSNNVTEHPVPAYTTTTLVNGWELVDEQQRSSKSADSFETVKYVETVRAATEGHETPTPHDQTPTPCHPFDSSTYTLRQSEEGSREIMAMSYEASTIPPQPLTKPMTPVIHEPLLGMSISVVPEASYSSPYAEKRYEEITSGISKITYEPSKPAEPILHKPLTDMTFAEQRYEDVRAGSEVMIHRVPSSKPQSQKEIVEHRIIEKKTSHIPVQRVMEPIPKHPFILKQPESEIHLKAGEKLVLESKVDSSPVSQFKWYQNNFEVRPSPSVIIESPGVNESRATFLKPTSGTYKMVASNIHGSCSSTTRVVTEVTEEWTTESSIIRAVPEKQEPKYQLTKRSHIETRNDLPKAPRIVEGFAPLLKIAGNEPLVLRVTADAIPEAEFRWTLNNFEVKPNRTVTIQRLGPNVSQVTFHNPINGRYEVVATNSLGQDYCSGKIIIDYAEEAQTTPVEPVKRPTVPKIPVFIKPLPGETQLYSEEQEFRLSVLVNGEKPITFRWFADGSLLSNSVEHQMINDLENSTLVVRKQIGCDIDYAVEVSNAYGAAWSETTVKPPLSTTPLATSTASPESSQLEIYDAQRYSPRYTIVLMDRDLQQNDEFTARVAINTESNPCEFVWTLNGRDIRTIPGFRVESTFYESTLYIKSASSKHHGELSVTASNKYGTARSAAKITVHPLHEESYEFISGVETIPTERPPQIISPLLPSVFRAEYVGESLELGCCVDGLPRPEVFWTKDGIRIDDGMTEKELITLQYPDGRYELISQKCAPEDAGLYQLTARNIHGTANTSAYIHIERREVMETTTTTETNGEIQVIHPATSKPRFSKVMSKQYEYDMVVSCKVISETPAVVSWYKNGQCLHQTYKYRMQKLSDNTYTLTICNVDKWDEGSYICRAENRYGSSETGIYIRPVVRSRETSEVLVEETDSEVVGLQDDIGYVNKKYIDTTVKVLVEPEVSGSQEIYSHTAELRKTEAEYKLLVKVAEIVASKLVAKVVIDEAIRVALRRINAEVQSSEEEEFEPICEQRPHPPRFETNIESYTVDVGDAVVLPTDISGYPQPHVEWYFGEQKLEQSEQIEVKYINKQAILTIKNVEKKHEGTYYCHAENEHGKAVLSCSLCVNDTSLEWSESTHKMARLPLIYTLSETEAEVSSNVHITHAAESYDHYFSSIQPEFFALGYSCLASTSKVHDDSVIITRESVQKMNEKEQEAAEVILNVNVERTPSIFKHDARILRSIDESVIISRHEPRYTRAEEVIQTNNILLIGDQRVLQQHQSMVNAVTTVVLEKPPQRALREIICLYNEKELVSKAKIQAVSTVDLKQIEVVNELISTIMATKGKFREAYAEADVDVRRPDSIFDHFITVVESEHEYLKIHLVASVVVRNLATSDFHLQQKPESFHAESVYNEYLRANATAEQRIIILQSSFQKFSETITWELKKVAKEAIESGTTVAHANIKVYKPEEIGEHETTISDARKMVPELFAIAAAASKLKLTSVFVTFTKKGDVAHQALVIEYESFVADEATLNVAVLTAPGFHSRQESIWSYEKKYEKSEETEPNVVAVFLEINATCPNQMVELIASVSLPPSAPGIMDVTHSSQSHFESPSSVSWSESSSAGLLQVPQFIKRLENMSAIVGEFHQFKCIVSGAPAPMIRWYVDGDIIHDSDVYQTIYEDGVCILKIRELAIEDEGEYTCEATNDAGQAITKCFLQIITEDDALKYQQQAMLENLYSNNGGSNNDANDNLAYRDNINSFSNVNGNRITKRNSLIQQNSSSSNHRKQFLMINCEFARSEPMSAETAVIVTRYIPPSEEFRKNLASEERSFNISVFLPSATMECDFIWALTNSETIALRLMSSFQATDFIIQNCLSQQIERADLILFVKKLTFANVSFAICQPWEEILLLKKPESALASDSEFCQVQKARLEFFTKSSNEKGCSKDEFMKNIALEMVVDNVEGNNATNLIIQGNPTLQMEESVNNSEKVINEQNEKVIRYKDEKEDSRISIIPQEMICKEKEIAANILTKDGENKFKCQTPGENPGISPSTLIAIRRYIDELLDFIPDIPIGISIDASSNIQNKFNNLNTTSSQMENDFSKDFVNEEYLNCSFDRKSEYVETTRDFSASELTSASNHVTGNPLSPGTAYLNSNPNTQNRMPYKESVETTAAISSLACEVDYDLNKDSRKNLDNPSSEESHSISGQNLDNPGSEESHSISDTFNSLSTLDMQSSHHIETYPLHFINSIESTDVTAATFDASEEFEVYSSASANSRLQHDESFSTSAHVNKCNLSLLETDLSKAYPVNPEIVDTSTLKYQNIRIESPLPYETATDVLLSGIRAVDEVCREVESEIKMKSEDNEEALQIERAIYDISERIEHQQALTEAQAEASEELLKTILENIIKNTGQSSIIETMAAYKKPVVLLREKLTDLEETLKREDLEFRESSMKSIPETQFAFSKSFSVESEYAKSIRESSVEREICAVSLYNLQQIGNINKQEIKRMTPLTSNIKEQLQSLECMLEEVEEVGRDDMKELTTETQSVFPAYSNAKQREVHNILMQINREISIIKRCCQRNISKASVDAAVGLLHKVRNNVSSMIDLISLYRKRLRKKSPTEIEINVNRERMKSSKRSRHHLSPCSRTGFFFKTDTSVNLYFVKREESEIINAIVKLFSSSDKSGNKMSKSENSEISTYDNAVFDDENNKAVQGLGIDPLWTLVTESEKDDKVILPDVVGPERAFSPHSVQDSQAAPVRPPRRRRENIQQKASSPPPIPPLRLKCRSKSCDHKNLIIRSCSSDTLNYPNMATNMREVGKMLQSDALIYAGDQLDSVSNINSLDMEGPNTLMSEQKSKNFSEEDISYERIIRKMESFCSSSYAWPSKEEYHITLEMFDESSSVQLVCEDSDYAPESVMHSFLLFEPTNRVEEETEGVLLQTLELLSDLNTSKAETITEDTTKLEESLAGVKNKMEEKKFTTPELDASYIQNNSEYLVDTSQRINENSKLIENPRSNTSEEAEFEALQKPTQHFHVSSGSKSQELSITNPLDETNSLHEIESIDDKDENLDELDDLMVICNPHAGVIDGVDLLPTIMEDSESSKIANSFMSVSTNTVIALSTSNIDEEESDIATSSTLESKSEFTGKAIKMPLNRSDVDDVNYLDSYKKRIILICESDAEQVTEETAINISYKKPSNKLKVLALLSPEVQAKAEASMVIGEDFDVLVEQPDETQDSVIKILDYISDSISLDLTLPSTVEVNLSLKRNEQCEGTLSYQIKNLADGEIDQERVSITSDNHHHSANDEERCTGISVNIIARSMHDVARASLEEIAWGEVSMYIMMQSITTRPITDSETRNSLIQDVTVSESNETEKRSLRSHDSFRSSSYQSFDWNEFGDRNGSGQNLNIPSYVVREGSTATITCEFNNFLSPGSLIEWFKGKAMMQIVPGKTDRISHDLLEVLIISHVNLTDGDIYSIRVNDVVYPVACLIIENVDASSEKINSDVHFISPPQTLFVMEGQPSIISCQVNSADQKIEWCKDNKKWVTENERIRLEADQFGYHRIIIDKSELEDQGTYYAFLGDHFTTITLVVEERIDEREVTITALGTDTEDDDYREYLVPLGSTATIACELENSDEIQELVWRKNDTRIEFSDNAKVEHVVNGLKHYLVIHDTQADDSASYSVCINDIEFKIAHLIVSNYATAIEEYASQVTVEESMVPVGSAATIHCETITQQYSLDWRKNLRPIMQDERIERKDTADGFEHSLTIYSVRKSDEGEYGVVIKDSYTAVTKITVIESQEQIAIEDFDISLHPTQSVMNEAFAQLHDRVNLQQTQTVEAYQLCNMEEYFDLRFSMQSLEIPVVIIEKRSVSVSYLSREASIQALEREIHIHREPSYETNEDLTFMEITVIECNFVTTDVRFEFTSSTSIGHAVAETVVLTLVAQQYVQIHLSSQLTELRTSFIKQPGSQQLTVVTSVPQKIVEKLGIKLGDRWVKLDVVLLSPMRTTATDVMNKIPRMITLEMDFLPLMFEKCDKNITFDKASEREYFDAVALTKSITYPDKIRKQFTINVVWLECIVVYKVPQVFNIVTKIDDAQKEIFYLQCKASKTDTVDEIFTVCGPIQQQDAAVTFPETLFAATKRNYGDSISSLETTLRSHIDQNLLISKELPLIRMEMISMQLMASVLEIIPVTYSFSKPTQNESLEMKIFMKPLKQYEMNQRNFVDSVAKLDIKIWSQIERNFSVTSDFQARELDRVNAKFFSPIIEYFDVSTAFSIQPKMDAVIATLRMKAPKIVRKISRPFSDAVVSVISECWPHTSQEFYADAVFVTPRTDVCVENFRASTFENLYVIISFEIQSRANSAAVTLLVRAPTIIERFSFMFSNDLIQEEEFRPRLHHSLEVAQEDSLIKNIKSAECDEKNIAVIIEMRPEKESTEFTLLIPLPAIIEEVSRLFSDTIVNLITELHMDMQDFHTNSDILIARTCALQMYLKASKEANITVLAGFCIQDEIKNIMATLLTRSATVIERNERKFSDNVVKFVIELWSQVCREAFADADIYIARNNKTQKQLKASVAEDTHASIALEENSEAEELEVTLLELVQPDTYKLNRFFTYRTVDLMATLWFQPQNIFCADINVAVKRKESNQSNLRASGKECINMLTSFEVQSQIKNATIVLLARSPIIVEETSRTFSSNFTKITSEIFSTVNRDLHAYFEAMIVVHEIAETWIEAAKEENLRIEVCFEEESETYYADAIISTVQMERQLMIARTPYLENVEIYNSFEFCPKEELSSITVTPEQIIEVTEKRYSIEVTKLDVEIYCRVLNEVVETDLMESKLLVSCSYETYDERSLCLFAQGFIEDIIKKEYEHLTQESEENISIMIELCHNPTIQSSEIDLLNIYQQKRTTENAGISSIYESTGEISTSYAAPQFAVNLNEIYVIEEFATHLFKCIIYGTPTPHVRWYRNGQAVIPNDNIIEIAEDGIYILKVNSVDRSWNGNLICEAENSVGKARTYSIIQVQRSEENSTSSSSTGGQKPVIQLSLNNEIHVKKGENVQLKCIVSGSPLPSVQWKRNDVVIENNEHYSIIFDDGICILRILNVTEEDNAIFSCTMMNLFGSAKTESKIIVEEVHLADTTSLKEEESSITRSIMEDRTIGVISPDSMSSQDSFTTQFQAPQFTLPLNDITIRGTEELQLKCIVTGEPMPAIRWTCNGREIQADNRNIFTVCEDGIVILKITNGDKEGLYVCEAINGIGSAQTQSFVRIYSSEISLTTVMKLEDTIDSVEAEVLSISTSKFCSTADVTEKRNEMIEQDLEGEKLSKTFDEEEITVDQYIPIGTLNYLIEAEAITITVMNYKLFGRVKLEEKSKKMKEEKLFKIIIEEEAIRTRTYLRVVERSAKQFWTLQGRTTERPPYWSREIINERVEFEKIFQNDDIHEFLEDKNIIERYVQLLKMKETSESSEECETRFKLHQIESPPETLEKRQLEIHEEQTGSLFEDIGVFTSVHCIANAVHHAVEAYVILITRYLYKATFDIRSALCRMIAREDEFEASIEESVKIQKYSSHSILRPPHFIQSLTVFEEGSNTGLRCSVYGLPVPHIRISHNGCPILRSNRFFHVVYKSGVVTLYMQHILEGHYVCEAINTAGRAITECYIQVDEAWDEKQHRKIRRIQVENASKTTKYAETSSKNNEILPMTSQTLTSQLEYEHRKQINEAVVSMENIDSPKEAKKEQLGQEIVDKLQEAKEWIVEEIEEKAVDEFIEIEAVLDLEKQIEHEIIVVSIVRVTSESAQNSTFLEKKAIKEQHTEEISEEAEKPKERIVEEIEEKAVDGFTEIEVALDIEKQLENEIIDISIVHVTSENEAKKDQSGQGIIEKVEQPKERIVDEIKEKVLDEFTDIEVTLDLEKQIEHEIVVVSVVPVTSESVQNSLLLVKEAKIEEHRQGIVDKLEEPKEKIAEEIKEKIVDEFNEREVALDLEKQMEHENVDVGIVRMTSESVQDSVLLAKEAGMEQHSEEIVEKAKKPEEKIAEEIEEQTVDKLIDTEVAQDLEKQMEHEIIEVSIVGVILESAQYSIPLAKEAKIEQPGQEIVDKLEEPKEKIAEEMKEKIVDEFNEREVALDLEKQMEHEIVDVGIVPMTSESVQDSVLLAKEAGMQQPSEEIAEKAEKPKDKIAEEVKEKIVDEFNEREGALDLEKQMEHEIIEVSIVGVILESAQYFIPLAKEAKIEQPGQEIVDKLEEPKEKIAEEMKEKIVDEFNEREVTLGLEKQMEHENVDVGIVRMTSESIQDSVLLAKESGMEQPSEEIIEKAKKPEEKIAEEMKEKIADEFNEREVALDLEKQMEHEIVDVGIVRMTSESAQCSIPLAKEAGMGQPSEEITEKAKKPEEKIAEEIEQTVDKLIDTEVTLDFEKQMEHEIIEVSIVRVILESAQYSIPLAKEAKIEQPGQEIVDKLEEPKEKIAEEMKEKIVDEFNEREVTLDLEKQMEHEIIEVSIVGIILESAQYSTPLAKEPKIEQPSEEIIEKAKKPEEKIAEEMKEKIVDEFNEREVAQDLEKQMEHEIIEVSIVGIILESAQYSIPLAKEAGIEQPGQEIVDIQEEPKEKIAEEIEQTVDKLIDTEVALDLEKQMDHEIIEVSIVGIILESAQYSTPLAKEAKIDQPSEEIIEKAKKPEEKIAEEMKEKIVDEFNEREVAQDLEKQMEHEIIEVS</sequence>
<protein>
    <recommendedName>
        <fullName evidence="7">Ig-like domain-containing protein</fullName>
    </recommendedName>
</protein>
<dbReference type="GO" id="GO:0007156">
    <property type="term" value="P:homophilic cell adhesion via plasma membrane adhesion molecules"/>
    <property type="evidence" value="ECO:0007669"/>
    <property type="project" value="TreeGrafter"/>
</dbReference>
<evidence type="ECO:0000256" key="1">
    <source>
        <dbReference type="ARBA" id="ARBA00004496"/>
    </source>
</evidence>
<dbReference type="FunFam" id="2.60.40.10:FF:000425">
    <property type="entry name" value="Myosin light chain kinase"/>
    <property type="match status" value="1"/>
</dbReference>
<feature type="domain" description="Ig-like" evidence="7">
    <location>
        <begin position="6107"/>
        <end position="6186"/>
    </location>
</feature>
<comment type="subcellular location">
    <subcellularLocation>
        <location evidence="1">Cytoplasm</location>
    </subcellularLocation>
</comment>
<dbReference type="PANTHER" id="PTHR45080">
    <property type="entry name" value="CONTACTIN 5"/>
    <property type="match status" value="1"/>
</dbReference>
<feature type="region of interest" description="Disordered" evidence="6">
    <location>
        <begin position="1"/>
        <end position="25"/>
    </location>
</feature>
<dbReference type="PROSITE" id="PS50835">
    <property type="entry name" value="IG_LIKE"/>
    <property type="match status" value="14"/>
</dbReference>
<dbReference type="InterPro" id="IPR013783">
    <property type="entry name" value="Ig-like_fold"/>
</dbReference>